<evidence type="ECO:0000313" key="3">
    <source>
        <dbReference type="EMBL" id="CAG2216101.1"/>
    </source>
</evidence>
<comment type="caution">
    <text evidence="3">The sequence shown here is derived from an EMBL/GenBank/DDBJ whole genome shotgun (WGS) entry which is preliminary data.</text>
</comment>
<protein>
    <recommendedName>
        <fullName evidence="2">C2H2-type domain-containing protein</fullName>
    </recommendedName>
</protein>
<evidence type="ECO:0000259" key="2">
    <source>
        <dbReference type="PROSITE" id="PS50157"/>
    </source>
</evidence>
<keyword evidence="1" id="KW-0862">Zinc</keyword>
<evidence type="ECO:0000256" key="1">
    <source>
        <dbReference type="PROSITE-ProRule" id="PRU00042"/>
    </source>
</evidence>
<feature type="domain" description="C2H2-type" evidence="2">
    <location>
        <begin position="119"/>
        <end position="148"/>
    </location>
</feature>
<gene>
    <name evidence="3" type="ORF">MEDL_29844</name>
</gene>
<dbReference type="InterPro" id="IPR013087">
    <property type="entry name" value="Znf_C2H2_type"/>
</dbReference>
<keyword evidence="1" id="KW-0479">Metal-binding</keyword>
<name>A0A8S3S492_MYTED</name>
<accession>A0A8S3S492</accession>
<proteinExistence type="predicted"/>
<keyword evidence="1" id="KW-0863">Zinc-finger</keyword>
<reference evidence="3" key="1">
    <citation type="submission" date="2021-03" db="EMBL/GenBank/DDBJ databases">
        <authorList>
            <person name="Bekaert M."/>
        </authorList>
    </citation>
    <scope>NUCLEOTIDE SEQUENCE</scope>
</reference>
<dbReference type="EMBL" id="CAJPWZ010001468">
    <property type="protein sequence ID" value="CAG2216101.1"/>
    <property type="molecule type" value="Genomic_DNA"/>
</dbReference>
<evidence type="ECO:0000313" key="4">
    <source>
        <dbReference type="Proteomes" id="UP000683360"/>
    </source>
</evidence>
<dbReference type="Proteomes" id="UP000683360">
    <property type="component" value="Unassembled WGS sequence"/>
</dbReference>
<sequence length="537" mass="62163">MTLMLLLSLITTRNQFIYQQLKVVCDQLTAHEERNDGESLGAGSMDPHDRYNFVRSGHPADKIKVVMGDPCFENPCSFESVEKVFDHIEVLTKSKRKWTVLGCDALPYTIGNKVIDNHMVCPECYMEFEDITDFEEHRNYRGHCEDTPLEKCRKYNNILLLPGQGHYEINMVKALFKLLWDIGLIDLAKMLGFSSIKALQACQGATNHHKSWQILQIFMFAMAQELLKNYCSEQTNKNEPVSAVGYYQWLSGVQNHNYALMSEIVFTYCLALHVFRAGVRRNNTAAIQTAKVKFSPLFFGLNMSFYMETFVRDLFVRVQCPPEVLAFIEDNESYSVSGNESKGEGGDFILENYNRKTKRLIPAGLPDNNKWLQVCRNVDRLDKVYCSLSTLLGLSSVDEDYMYAYDIGKEISNFRTIIQNLKFLEQKTLKSISGKDLDKDFINFSQKSKEHRRKHLIWLKDKPLGSKHKYEPLFVLPTDREEYDNIANKTKAEISKLVEKELVELGDQKLDEKWIKIKRKTKPEMLTFLKEIQDDVD</sequence>
<keyword evidence="4" id="KW-1185">Reference proteome</keyword>
<dbReference type="AlphaFoldDB" id="A0A8S3S492"/>
<dbReference type="PROSITE" id="PS00028">
    <property type="entry name" value="ZINC_FINGER_C2H2_1"/>
    <property type="match status" value="1"/>
</dbReference>
<dbReference type="OrthoDB" id="10063844at2759"/>
<dbReference type="PROSITE" id="PS50157">
    <property type="entry name" value="ZINC_FINGER_C2H2_2"/>
    <property type="match status" value="1"/>
</dbReference>
<dbReference type="GO" id="GO:0008270">
    <property type="term" value="F:zinc ion binding"/>
    <property type="evidence" value="ECO:0007669"/>
    <property type="project" value="UniProtKB-KW"/>
</dbReference>
<organism evidence="3 4">
    <name type="scientific">Mytilus edulis</name>
    <name type="common">Blue mussel</name>
    <dbReference type="NCBI Taxonomy" id="6550"/>
    <lineage>
        <taxon>Eukaryota</taxon>
        <taxon>Metazoa</taxon>
        <taxon>Spiralia</taxon>
        <taxon>Lophotrochozoa</taxon>
        <taxon>Mollusca</taxon>
        <taxon>Bivalvia</taxon>
        <taxon>Autobranchia</taxon>
        <taxon>Pteriomorphia</taxon>
        <taxon>Mytilida</taxon>
        <taxon>Mytiloidea</taxon>
        <taxon>Mytilidae</taxon>
        <taxon>Mytilinae</taxon>
        <taxon>Mytilus</taxon>
    </lineage>
</organism>